<keyword evidence="1" id="KW-0472">Membrane</keyword>
<reference evidence="2" key="1">
    <citation type="submission" date="2016-01" db="EMBL/GenBank/DDBJ databases">
        <title>Reference transcriptome for the parasite Schistocephalus solidus: insights into the molecular evolution of parasitism.</title>
        <authorList>
            <person name="Hebert F.O."/>
            <person name="Grambauer S."/>
            <person name="Barber I."/>
            <person name="Landry C.R."/>
            <person name="Aubin-Horth N."/>
        </authorList>
    </citation>
    <scope>NUCLEOTIDE SEQUENCE</scope>
</reference>
<keyword evidence="1" id="KW-0812">Transmembrane</keyword>
<evidence type="ECO:0000313" key="2">
    <source>
        <dbReference type="EMBL" id="JAP57168.1"/>
    </source>
</evidence>
<gene>
    <name evidence="2" type="ORF">TR149306</name>
</gene>
<evidence type="ECO:0000256" key="1">
    <source>
        <dbReference type="SAM" id="Phobius"/>
    </source>
</evidence>
<name>A0A0X3Q069_SCHSO</name>
<keyword evidence="1" id="KW-1133">Transmembrane helix</keyword>
<feature type="transmembrane region" description="Helical" evidence="1">
    <location>
        <begin position="12"/>
        <end position="32"/>
    </location>
</feature>
<accession>A0A0X3Q069</accession>
<dbReference type="EMBL" id="GEEE01006057">
    <property type="protein sequence ID" value="JAP57168.1"/>
    <property type="molecule type" value="Transcribed_RNA"/>
</dbReference>
<dbReference type="AlphaFoldDB" id="A0A0X3Q069"/>
<protein>
    <submittedName>
        <fullName evidence="2">Uncharacterized protein</fullName>
    </submittedName>
</protein>
<sequence>MSLFFSPSLSHLCSFIVIGAMAIGSVFTYLLMKSLIDYGFLMRPLTLPTVTLWRALLQNANPHPTFPPPPTPFYLVDPLTAVPPDTSVCMRTYLCGQLTFVDVG</sequence>
<organism evidence="2">
    <name type="scientific">Schistocephalus solidus</name>
    <name type="common">Tapeworm</name>
    <dbReference type="NCBI Taxonomy" id="70667"/>
    <lineage>
        <taxon>Eukaryota</taxon>
        <taxon>Metazoa</taxon>
        <taxon>Spiralia</taxon>
        <taxon>Lophotrochozoa</taxon>
        <taxon>Platyhelminthes</taxon>
        <taxon>Cestoda</taxon>
        <taxon>Eucestoda</taxon>
        <taxon>Diphyllobothriidea</taxon>
        <taxon>Diphyllobothriidae</taxon>
        <taxon>Schistocephalus</taxon>
    </lineage>
</organism>
<dbReference type="EMBL" id="GEEE01005416">
    <property type="protein sequence ID" value="JAP57809.1"/>
    <property type="molecule type" value="Transcribed_RNA"/>
</dbReference>
<proteinExistence type="predicted"/>